<gene>
    <name evidence="2" type="ORF">CEXT_373951</name>
</gene>
<evidence type="ECO:0000313" key="3">
    <source>
        <dbReference type="Proteomes" id="UP001054945"/>
    </source>
</evidence>
<comment type="caution">
    <text evidence="2">The sequence shown here is derived from an EMBL/GenBank/DDBJ whole genome shotgun (WGS) entry which is preliminary data.</text>
</comment>
<dbReference type="Proteomes" id="UP001054945">
    <property type="component" value="Unassembled WGS sequence"/>
</dbReference>
<sequence>MGSRNKKGCHIIESVHGSGEEVKRNGLDSFYDGVRAKIYVAPSNEIRIARRSQSSLEVSFTSSASQSTIRQSTI</sequence>
<organism evidence="2 3">
    <name type="scientific">Caerostris extrusa</name>
    <name type="common">Bark spider</name>
    <name type="synonym">Caerostris bankana</name>
    <dbReference type="NCBI Taxonomy" id="172846"/>
    <lineage>
        <taxon>Eukaryota</taxon>
        <taxon>Metazoa</taxon>
        <taxon>Ecdysozoa</taxon>
        <taxon>Arthropoda</taxon>
        <taxon>Chelicerata</taxon>
        <taxon>Arachnida</taxon>
        <taxon>Araneae</taxon>
        <taxon>Araneomorphae</taxon>
        <taxon>Entelegynae</taxon>
        <taxon>Araneoidea</taxon>
        <taxon>Araneidae</taxon>
        <taxon>Caerostris</taxon>
    </lineage>
</organism>
<accession>A0AAV4M4X7</accession>
<keyword evidence="3" id="KW-1185">Reference proteome</keyword>
<evidence type="ECO:0000256" key="1">
    <source>
        <dbReference type="SAM" id="MobiDB-lite"/>
    </source>
</evidence>
<evidence type="ECO:0000313" key="2">
    <source>
        <dbReference type="EMBL" id="GIX66905.1"/>
    </source>
</evidence>
<protein>
    <submittedName>
        <fullName evidence="2">Uncharacterized protein</fullName>
    </submittedName>
</protein>
<dbReference type="EMBL" id="BPLR01001829">
    <property type="protein sequence ID" value="GIX66905.1"/>
    <property type="molecule type" value="Genomic_DNA"/>
</dbReference>
<reference evidence="2 3" key="1">
    <citation type="submission" date="2021-06" db="EMBL/GenBank/DDBJ databases">
        <title>Caerostris extrusa draft genome.</title>
        <authorList>
            <person name="Kono N."/>
            <person name="Arakawa K."/>
        </authorList>
    </citation>
    <scope>NUCLEOTIDE SEQUENCE [LARGE SCALE GENOMIC DNA]</scope>
</reference>
<name>A0AAV4M4X7_CAEEX</name>
<feature type="region of interest" description="Disordered" evidence="1">
    <location>
        <begin position="53"/>
        <end position="74"/>
    </location>
</feature>
<dbReference type="AlphaFoldDB" id="A0AAV4M4X7"/>
<proteinExistence type="predicted"/>